<dbReference type="InterPro" id="IPR004547">
    <property type="entry name" value="Glucosamine6P_isomerase"/>
</dbReference>
<keyword evidence="2 4" id="KW-0378">Hydrolase</keyword>
<accession>A0A1X9MCJ3</accession>
<keyword evidence="3 4" id="KW-0119">Carbohydrate metabolism</keyword>
<name>A0A1X9MCJ3_9BACI</name>
<feature type="active site" description="Proton acceptor; for ring-opening step" evidence="4">
    <location>
        <position position="138"/>
    </location>
</feature>
<dbReference type="PANTHER" id="PTHR11280">
    <property type="entry name" value="GLUCOSAMINE-6-PHOSPHATE ISOMERASE"/>
    <property type="match status" value="1"/>
</dbReference>
<dbReference type="KEGG" id="bkw:BkAM31D_08255"/>
<dbReference type="GO" id="GO:0005975">
    <property type="term" value="P:carbohydrate metabolic process"/>
    <property type="evidence" value="ECO:0007669"/>
    <property type="project" value="InterPro"/>
</dbReference>
<dbReference type="RefSeq" id="WP_066152386.1">
    <property type="nucleotide sequence ID" value="NZ_CP020814.1"/>
</dbReference>
<evidence type="ECO:0000256" key="4">
    <source>
        <dbReference type="HAMAP-Rule" id="MF_01241"/>
    </source>
</evidence>
<dbReference type="PANTHER" id="PTHR11280:SF5">
    <property type="entry name" value="GLUCOSAMINE-6-PHOSPHATE ISOMERASE"/>
    <property type="match status" value="1"/>
</dbReference>
<comment type="catalytic activity">
    <reaction evidence="1 4">
        <text>alpha-D-glucosamine 6-phosphate + H2O = beta-D-fructose 6-phosphate + NH4(+)</text>
        <dbReference type="Rhea" id="RHEA:12172"/>
        <dbReference type="ChEBI" id="CHEBI:15377"/>
        <dbReference type="ChEBI" id="CHEBI:28938"/>
        <dbReference type="ChEBI" id="CHEBI:57634"/>
        <dbReference type="ChEBI" id="CHEBI:75989"/>
        <dbReference type="EC" id="3.5.99.6"/>
    </reaction>
</comment>
<dbReference type="SUPFAM" id="SSF100950">
    <property type="entry name" value="NagB/RpiA/CoA transferase-like"/>
    <property type="match status" value="1"/>
</dbReference>
<evidence type="ECO:0000313" key="7">
    <source>
        <dbReference type="Proteomes" id="UP000193006"/>
    </source>
</evidence>
<dbReference type="GO" id="GO:0004342">
    <property type="term" value="F:glucosamine-6-phosphate deaminase activity"/>
    <property type="evidence" value="ECO:0007669"/>
    <property type="project" value="UniProtKB-UniRule"/>
</dbReference>
<gene>
    <name evidence="6" type="primary">nagB_1</name>
    <name evidence="4" type="synonym">nagB</name>
    <name evidence="6" type="ORF">BkAM31D_08255</name>
</gene>
<comment type="similarity">
    <text evidence="4">Belongs to the glucosamine/galactosamine-6-phosphate isomerase family. NagB subfamily.</text>
</comment>
<dbReference type="UniPathway" id="UPA00629">
    <property type="reaction ID" value="UER00684"/>
</dbReference>
<evidence type="ECO:0000313" key="6">
    <source>
        <dbReference type="EMBL" id="ARK29853.1"/>
    </source>
</evidence>
<protein>
    <recommendedName>
        <fullName evidence="4">Glucosamine-6-phosphate deaminase</fullName>
        <ecNumber evidence="4">3.5.99.6</ecNumber>
    </recommendedName>
    <alternativeName>
        <fullName evidence="4">GlcN6P deaminase</fullName>
        <shortName evidence="4">GNPDA</shortName>
    </alternativeName>
    <alternativeName>
        <fullName evidence="4">Glucosamine-6-phosphate isomerase</fullName>
    </alternativeName>
</protein>
<evidence type="ECO:0000256" key="2">
    <source>
        <dbReference type="ARBA" id="ARBA00022801"/>
    </source>
</evidence>
<feature type="active site" description="For ring-opening step" evidence="4">
    <location>
        <position position="136"/>
    </location>
</feature>
<dbReference type="Pfam" id="PF01182">
    <property type="entry name" value="Glucosamine_iso"/>
    <property type="match status" value="1"/>
</dbReference>
<dbReference type="FunFam" id="3.40.50.1360:FF:000003">
    <property type="entry name" value="Glucosamine-6-phosphate deaminase"/>
    <property type="match status" value="1"/>
</dbReference>
<comment type="function">
    <text evidence="4">Catalyzes the reversible isomerization-deamination of glucosamine 6-phosphate (GlcN6P) to form fructose 6-phosphate (Fru6P) and ammonium ion.</text>
</comment>
<feature type="domain" description="Glucosamine/galactosamine-6-phosphate isomerase" evidence="5">
    <location>
        <begin position="10"/>
        <end position="228"/>
    </location>
</feature>
<dbReference type="InterPro" id="IPR006148">
    <property type="entry name" value="Glc/Gal-6P_isomerase"/>
</dbReference>
<dbReference type="GO" id="GO:0019262">
    <property type="term" value="P:N-acetylneuraminate catabolic process"/>
    <property type="evidence" value="ECO:0007669"/>
    <property type="project" value="UniProtKB-UniRule"/>
</dbReference>
<evidence type="ECO:0000256" key="1">
    <source>
        <dbReference type="ARBA" id="ARBA00000644"/>
    </source>
</evidence>
<organism evidence="6 7">
    <name type="scientific">Halalkalibacter krulwichiae</name>
    <dbReference type="NCBI Taxonomy" id="199441"/>
    <lineage>
        <taxon>Bacteria</taxon>
        <taxon>Bacillati</taxon>
        <taxon>Bacillota</taxon>
        <taxon>Bacilli</taxon>
        <taxon>Bacillales</taxon>
        <taxon>Bacillaceae</taxon>
        <taxon>Halalkalibacter</taxon>
    </lineage>
</organism>
<evidence type="ECO:0000259" key="5">
    <source>
        <dbReference type="Pfam" id="PF01182"/>
    </source>
</evidence>
<dbReference type="EC" id="3.5.99.6" evidence="4"/>
<dbReference type="NCBIfam" id="TIGR00502">
    <property type="entry name" value="nagB"/>
    <property type="match status" value="1"/>
</dbReference>
<comment type="pathway">
    <text evidence="4">Amino-sugar metabolism; N-acetylneuraminate degradation; D-fructose 6-phosphate from N-acetylneuraminate: step 5/5.</text>
</comment>
<dbReference type="STRING" id="199441.BkAM31D_08255"/>
<feature type="active site" description="For ring-opening step" evidence="4">
    <location>
        <position position="143"/>
    </location>
</feature>
<comment type="caution">
    <text evidence="4">Lacks conserved residue(s) required for the propagation of feature annotation.</text>
</comment>
<proteinExistence type="inferred from homology"/>
<dbReference type="AlphaFoldDB" id="A0A1X9MCJ3"/>
<keyword evidence="7" id="KW-1185">Reference proteome</keyword>
<dbReference type="HAMAP" id="MF_01241">
    <property type="entry name" value="GlcN6P_deamin"/>
    <property type="match status" value="1"/>
</dbReference>
<feature type="active site" description="Proton acceptor; for enolization step" evidence="4">
    <location>
        <position position="67"/>
    </location>
</feature>
<evidence type="ECO:0000256" key="3">
    <source>
        <dbReference type="ARBA" id="ARBA00023277"/>
    </source>
</evidence>
<dbReference type="InterPro" id="IPR037171">
    <property type="entry name" value="NagB/RpiA_transferase-like"/>
</dbReference>
<dbReference type="InterPro" id="IPR018321">
    <property type="entry name" value="Glucosamine6P_isomerase_CS"/>
</dbReference>
<dbReference type="Proteomes" id="UP000193006">
    <property type="component" value="Chromosome"/>
</dbReference>
<dbReference type="GO" id="GO:0006046">
    <property type="term" value="P:N-acetylglucosamine catabolic process"/>
    <property type="evidence" value="ECO:0007669"/>
    <property type="project" value="UniProtKB-UniRule"/>
</dbReference>
<dbReference type="PROSITE" id="PS01161">
    <property type="entry name" value="GLC_GALNAC_ISOMERASE"/>
    <property type="match status" value="1"/>
</dbReference>
<dbReference type="GO" id="GO:0042802">
    <property type="term" value="F:identical protein binding"/>
    <property type="evidence" value="ECO:0007669"/>
    <property type="project" value="TreeGrafter"/>
</dbReference>
<reference evidence="6 7" key="1">
    <citation type="submission" date="2017-04" db="EMBL/GenBank/DDBJ databases">
        <title>Bacillus krulwichiae AM31D Genome sequencing and assembly.</title>
        <authorList>
            <person name="Krulwich T.A."/>
            <person name="Anastor L."/>
            <person name="Ehrlich R."/>
            <person name="Ehrlich G.D."/>
            <person name="Janto B."/>
        </authorList>
    </citation>
    <scope>NUCLEOTIDE SEQUENCE [LARGE SCALE GENOMIC DNA]</scope>
    <source>
        <strain evidence="6 7">AM31D</strain>
    </source>
</reference>
<sequence length="245" mass="27301">MKIIEVENYQEMSKQAAQYIIEKIKKQPKLKLGLATGGTPVGLYQKLIEDHRENGTDYYDVTTFNLDEYIGLQGTDPNSYRYFMNDQLFDHINIQKENTFIPSGVKEDSEQEAKDYEATIKSYGGIDLQILGIGQNGHIGFNEPGTSFESATHIVQLATSTREANARYFARMEDVPTKAITMGIGTIMKSKEILLLISGDSKTEAFNRLVNGEIDPHFPASILRKHPGVTVIADQAARLGVKVHG</sequence>
<dbReference type="EMBL" id="CP020814">
    <property type="protein sequence ID" value="ARK29853.1"/>
    <property type="molecule type" value="Genomic_DNA"/>
</dbReference>
<dbReference type="Gene3D" id="3.40.50.1360">
    <property type="match status" value="1"/>
</dbReference>
<dbReference type="CDD" id="cd01399">
    <property type="entry name" value="GlcN6P_deaminase"/>
    <property type="match status" value="1"/>
</dbReference>
<dbReference type="GO" id="GO:0005737">
    <property type="term" value="C:cytoplasm"/>
    <property type="evidence" value="ECO:0007669"/>
    <property type="project" value="TreeGrafter"/>
</dbReference>
<dbReference type="GO" id="GO:0006043">
    <property type="term" value="P:glucosamine catabolic process"/>
    <property type="evidence" value="ECO:0007669"/>
    <property type="project" value="TreeGrafter"/>
</dbReference>